<dbReference type="InterPro" id="IPR029044">
    <property type="entry name" value="Nucleotide-diphossugar_trans"/>
</dbReference>
<dbReference type="HAMAP" id="MF_00108">
    <property type="entry name" value="IspD"/>
    <property type="match status" value="1"/>
</dbReference>
<reference evidence="8 10" key="1">
    <citation type="submission" date="2016-02" db="EMBL/GenBank/DDBJ databases">
        <authorList>
            <person name="Wen L."/>
            <person name="He K."/>
            <person name="Yang H."/>
        </authorList>
    </citation>
    <scope>NUCLEOTIDE SEQUENCE [LARGE SCALE GENOMIC DNA]</scope>
    <source>
        <strain evidence="8 10">MJR8628A</strain>
    </source>
</reference>
<evidence type="ECO:0000313" key="11">
    <source>
        <dbReference type="Proteomes" id="UP000255101"/>
    </source>
</evidence>
<dbReference type="UniPathway" id="UPA00056">
    <property type="reaction ID" value="UER00093"/>
</dbReference>
<protein>
    <recommendedName>
        <fullName evidence="7">2-C-methyl-D-erythritol 4-phosphate cytidylyltransferase</fullName>
        <ecNumber evidence="7">2.7.7.60</ecNumber>
    </recommendedName>
    <alternativeName>
        <fullName evidence="7">4-diphosphocytidyl-2C-methyl-D-erythritol synthase</fullName>
    </alternativeName>
    <alternativeName>
        <fullName evidence="7">MEP cytidylyltransferase</fullName>
        <shortName evidence="7">MCT</shortName>
    </alternativeName>
</protein>
<comment type="pathway">
    <text evidence="2 7">Isoprenoid biosynthesis; isopentenyl diphosphate biosynthesis via DXP pathway; isopentenyl diphosphate from 1-deoxy-D-xylulose 5-phosphate: step 2/6.</text>
</comment>
<evidence type="ECO:0000256" key="2">
    <source>
        <dbReference type="ARBA" id="ARBA00004787"/>
    </source>
</evidence>
<dbReference type="eggNOG" id="COG1211">
    <property type="taxonomic scope" value="Bacteria"/>
</dbReference>
<keyword evidence="4 7" id="KW-0808">Transferase</keyword>
<evidence type="ECO:0000256" key="6">
    <source>
        <dbReference type="ARBA" id="ARBA00023229"/>
    </source>
</evidence>
<accession>A0A135YP26</accession>
<keyword evidence="6 7" id="KW-0414">Isoprene biosynthesis</keyword>
<dbReference type="SUPFAM" id="SSF53448">
    <property type="entry name" value="Nucleotide-diphospho-sugar transferases"/>
    <property type="match status" value="1"/>
</dbReference>
<dbReference type="Proteomes" id="UP000255101">
    <property type="component" value="Unassembled WGS sequence"/>
</dbReference>
<dbReference type="EMBL" id="UGTB01000004">
    <property type="protein sequence ID" value="SUB61787.1"/>
    <property type="molecule type" value="Genomic_DNA"/>
</dbReference>
<evidence type="ECO:0000256" key="7">
    <source>
        <dbReference type="HAMAP-Rule" id="MF_00108"/>
    </source>
</evidence>
<evidence type="ECO:0000313" key="8">
    <source>
        <dbReference type="EMBL" id="KXI11137.1"/>
    </source>
</evidence>
<dbReference type="InterPro" id="IPR001228">
    <property type="entry name" value="IspD"/>
</dbReference>
<comment type="catalytic activity">
    <reaction evidence="1 7">
        <text>2-C-methyl-D-erythritol 4-phosphate + CTP + H(+) = 4-CDP-2-C-methyl-D-erythritol + diphosphate</text>
        <dbReference type="Rhea" id="RHEA:13429"/>
        <dbReference type="ChEBI" id="CHEBI:15378"/>
        <dbReference type="ChEBI" id="CHEBI:33019"/>
        <dbReference type="ChEBI" id="CHEBI:37563"/>
        <dbReference type="ChEBI" id="CHEBI:57823"/>
        <dbReference type="ChEBI" id="CHEBI:58262"/>
        <dbReference type="EC" id="2.7.7.60"/>
    </reaction>
</comment>
<dbReference type="InterPro" id="IPR018294">
    <property type="entry name" value="ISPD_synthase_CS"/>
</dbReference>
<evidence type="ECO:0000313" key="9">
    <source>
        <dbReference type="EMBL" id="SUB61787.1"/>
    </source>
</evidence>
<reference evidence="9 11" key="2">
    <citation type="submission" date="2018-06" db="EMBL/GenBank/DDBJ databases">
        <authorList>
            <consortium name="Pathogen Informatics"/>
            <person name="Doyle S."/>
        </authorList>
    </citation>
    <scope>NUCLEOTIDE SEQUENCE [LARGE SCALE GENOMIC DNA]</scope>
    <source>
        <strain evidence="9 11">NCTC11460</strain>
    </source>
</reference>
<dbReference type="InterPro" id="IPR034683">
    <property type="entry name" value="IspD/TarI"/>
</dbReference>
<organism evidence="8 10">
    <name type="scientific">Peptostreptococcus anaerobius</name>
    <dbReference type="NCBI Taxonomy" id="1261"/>
    <lineage>
        <taxon>Bacteria</taxon>
        <taxon>Bacillati</taxon>
        <taxon>Bacillota</taxon>
        <taxon>Clostridia</taxon>
        <taxon>Peptostreptococcales</taxon>
        <taxon>Peptostreptococcaceae</taxon>
        <taxon>Peptostreptococcus</taxon>
    </lineage>
</organism>
<feature type="site" description="Positions MEP for the nucleophilic attack" evidence="7">
    <location>
        <position position="181"/>
    </location>
</feature>
<dbReference type="Pfam" id="PF01128">
    <property type="entry name" value="IspD"/>
    <property type="match status" value="2"/>
</dbReference>
<proteinExistence type="inferred from homology"/>
<evidence type="ECO:0000256" key="1">
    <source>
        <dbReference type="ARBA" id="ARBA00001282"/>
    </source>
</evidence>
<sequence>MIDLILLAAGSGKRMKSSTNKQFLKIDDKPILIHSLEKFYNHKNIDRIILAVKEDEEKYVRYLLDKYGFEGIYLVHGGKERQDSIFNCLKYIKNLGHNLSHNRSSIKSQIISSDKEPALGINEDIHIVLVHDGARPFVSESTIDTCIKETLVHKATCLAVPAKDTIKLADKDLNIVDTPDRKYLWCAQTPQTFDFDLLLRAYENAYTNKLSVTDDASIVEAYCHPVKIIKGNYDNIKITTPEDIGYADYIAQKYK</sequence>
<name>A0A135YP26_9FIRM</name>
<evidence type="ECO:0000256" key="4">
    <source>
        <dbReference type="ARBA" id="ARBA00022679"/>
    </source>
</evidence>
<feature type="site" description="Positions MEP for the nucleophilic attack" evidence="7">
    <location>
        <position position="237"/>
    </location>
</feature>
<comment type="function">
    <text evidence="7">Catalyzes the formation of 4-diphosphocytidyl-2-C-methyl-D-erythritol from CTP and 2-C-methyl-D-erythritol 4-phosphate (MEP).</text>
</comment>
<dbReference type="RefSeq" id="WP_002845985.1">
    <property type="nucleotide sequence ID" value="NZ_CAXUJS010000033.1"/>
</dbReference>
<dbReference type="CDD" id="cd02516">
    <property type="entry name" value="CDP-ME_synthetase"/>
    <property type="match status" value="1"/>
</dbReference>
<evidence type="ECO:0000313" key="10">
    <source>
        <dbReference type="Proteomes" id="UP000070326"/>
    </source>
</evidence>
<dbReference type="GO" id="GO:0019288">
    <property type="term" value="P:isopentenyl diphosphate biosynthetic process, methylerythritol 4-phosphate pathway"/>
    <property type="evidence" value="ECO:0007669"/>
    <property type="project" value="UniProtKB-UniRule"/>
</dbReference>
<dbReference type="InterPro" id="IPR050088">
    <property type="entry name" value="IspD/TarI_cytidylyltransf_bact"/>
</dbReference>
<dbReference type="Gene3D" id="3.90.550.10">
    <property type="entry name" value="Spore Coat Polysaccharide Biosynthesis Protein SpsA, Chain A"/>
    <property type="match status" value="1"/>
</dbReference>
<dbReference type="EMBL" id="LSQZ01000081">
    <property type="protein sequence ID" value="KXI11137.1"/>
    <property type="molecule type" value="Genomic_DNA"/>
</dbReference>
<dbReference type="PROSITE" id="PS01295">
    <property type="entry name" value="ISPD"/>
    <property type="match status" value="1"/>
</dbReference>
<dbReference type="PANTHER" id="PTHR32125">
    <property type="entry name" value="2-C-METHYL-D-ERYTHRITOL 4-PHOSPHATE CYTIDYLYLTRANSFERASE, CHLOROPLASTIC"/>
    <property type="match status" value="1"/>
</dbReference>
<evidence type="ECO:0000256" key="3">
    <source>
        <dbReference type="ARBA" id="ARBA00009789"/>
    </source>
</evidence>
<dbReference type="PANTHER" id="PTHR32125:SF4">
    <property type="entry name" value="2-C-METHYL-D-ERYTHRITOL 4-PHOSPHATE CYTIDYLYLTRANSFERASE, CHLOROPLASTIC"/>
    <property type="match status" value="1"/>
</dbReference>
<keyword evidence="5 7" id="KW-0548">Nucleotidyltransferase</keyword>
<gene>
    <name evidence="9" type="primary">ispD2</name>
    <name evidence="7" type="synonym">ispD</name>
    <name evidence="8" type="ORF">HMPREF3195_01470</name>
    <name evidence="9" type="ORF">NCTC11460_01733</name>
</gene>
<feature type="site" description="Transition state stabilizer" evidence="7">
    <location>
        <position position="14"/>
    </location>
</feature>
<dbReference type="Proteomes" id="UP000070326">
    <property type="component" value="Unassembled WGS sequence"/>
</dbReference>
<dbReference type="EC" id="2.7.7.60" evidence="7"/>
<evidence type="ECO:0000256" key="5">
    <source>
        <dbReference type="ARBA" id="ARBA00022695"/>
    </source>
</evidence>
<dbReference type="GO" id="GO:0050518">
    <property type="term" value="F:2-C-methyl-D-erythritol 4-phosphate cytidylyltransferase activity"/>
    <property type="evidence" value="ECO:0007669"/>
    <property type="project" value="UniProtKB-UniRule"/>
</dbReference>
<comment type="similarity">
    <text evidence="3 7">Belongs to the IspD/TarI cytidylyltransferase family. IspD subfamily.</text>
</comment>
<dbReference type="PATRIC" id="fig|1261.5.peg.1474"/>
<dbReference type="STRING" id="1261.HMPREF3195_01470"/>
<dbReference type="AlphaFoldDB" id="A0A135YP26"/>
<feature type="site" description="Transition state stabilizer" evidence="7">
    <location>
        <position position="21"/>
    </location>
</feature>